<feature type="transmembrane region" description="Helical" evidence="1">
    <location>
        <begin position="69"/>
        <end position="90"/>
    </location>
</feature>
<dbReference type="AlphaFoldDB" id="A0A969W6S3"/>
<feature type="transmembrane region" description="Helical" evidence="1">
    <location>
        <begin position="43"/>
        <end position="62"/>
    </location>
</feature>
<proteinExistence type="predicted"/>
<evidence type="ECO:0000313" key="2">
    <source>
        <dbReference type="EMBL" id="NKF20983.1"/>
    </source>
</evidence>
<keyword evidence="3" id="KW-1185">Reference proteome</keyword>
<keyword evidence="1" id="KW-1133">Transmembrane helix</keyword>
<evidence type="ECO:0000313" key="3">
    <source>
        <dbReference type="Proteomes" id="UP000653472"/>
    </source>
</evidence>
<feature type="transmembrane region" description="Helical" evidence="1">
    <location>
        <begin position="96"/>
        <end position="116"/>
    </location>
</feature>
<sequence length="143" mass="15763">MQDVSLLRLYLLRAVYAFIALGLASTVWPPIVQLADLAAGPGSVIRALLGALALLCVLGLRYPLQLLPVLLFELLWKLIWVGASALPMWWHQGLDAYAAETLFACLMGIVLVPIAVPWRYVVAHYVAAPGDRWRRASVRSDIT</sequence>
<dbReference type="EMBL" id="JAAVXB010000001">
    <property type="protein sequence ID" value="NKF20983.1"/>
    <property type="molecule type" value="Genomic_DNA"/>
</dbReference>
<evidence type="ECO:0000256" key="1">
    <source>
        <dbReference type="SAM" id="Phobius"/>
    </source>
</evidence>
<name>A0A969W6S3_9GAMM</name>
<feature type="transmembrane region" description="Helical" evidence="1">
    <location>
        <begin position="12"/>
        <end position="31"/>
    </location>
</feature>
<accession>A0A969W6S3</accession>
<gene>
    <name evidence="2" type="ORF">G7Y82_01555</name>
</gene>
<comment type="caution">
    <text evidence="2">The sequence shown here is derived from an EMBL/GenBank/DDBJ whole genome shotgun (WGS) entry which is preliminary data.</text>
</comment>
<dbReference type="RefSeq" id="WP_168146232.1">
    <property type="nucleotide sequence ID" value="NZ_JAAVXB010000001.1"/>
</dbReference>
<dbReference type="Proteomes" id="UP000653472">
    <property type="component" value="Unassembled WGS sequence"/>
</dbReference>
<protein>
    <submittedName>
        <fullName evidence="2">Uncharacterized protein</fullName>
    </submittedName>
</protein>
<keyword evidence="1" id="KW-0812">Transmembrane</keyword>
<reference evidence="2" key="1">
    <citation type="submission" date="2020-03" db="EMBL/GenBank/DDBJ databases">
        <title>Solimonas marina sp. nov., isolated from deep seawater of the Pacific Ocean.</title>
        <authorList>
            <person name="Liu X."/>
            <person name="Lai Q."/>
            <person name="Sun F."/>
            <person name="Gai Y."/>
            <person name="Li G."/>
            <person name="Shao Z."/>
        </authorList>
    </citation>
    <scope>NUCLEOTIDE SEQUENCE</scope>
    <source>
        <strain evidence="2">C16B3</strain>
    </source>
</reference>
<organism evidence="2 3">
    <name type="scientific">Solimonas marina</name>
    <dbReference type="NCBI Taxonomy" id="2714601"/>
    <lineage>
        <taxon>Bacteria</taxon>
        <taxon>Pseudomonadati</taxon>
        <taxon>Pseudomonadota</taxon>
        <taxon>Gammaproteobacteria</taxon>
        <taxon>Nevskiales</taxon>
        <taxon>Nevskiaceae</taxon>
        <taxon>Solimonas</taxon>
    </lineage>
</organism>
<keyword evidence="1" id="KW-0472">Membrane</keyword>